<dbReference type="InterPro" id="IPR035940">
    <property type="entry name" value="CAP_sf"/>
</dbReference>
<sequence length="578" mass="62760">MNLRRPKRRLAIENLEVRRLMVADMDVIEQASATMSIYDQQMLELINRARADPLAEAARRQIDLNEGLNPGAITSDPKQPLAPITVLNDVAIAHSQDMIERGFFAHENPDGLRPFERALNAGYGSGFAGENLAARSGISLVRASTLLHFDLYGSPGHRYNFLLPRYRDVGLGFERGPITFSSGQIATGILVTQVFGGGVQDEYSITGVAFEDSKTADDFYSLGEGRGGIIIEARQSNGPLFVTTTGSSGGYALRVGSGSYQLTAYSSSRLESIDLGVIVVTDQNIKIDVRTEEFVSVDPVKESLVLLGADELIRLADPQVDLSALVTIDIRGKGDNTLVVDAGRLGSLLPLTPLTVLANSGDRVVFEPGWKFESARLSEGALIRQFRHDQAIIDLVGPSSFQNPVNAFDVSGDLSVTASDALKIINELSLRRYSNNPNGELRDEQSIDVNLFNFYDVSGDFKVTALDALQVINAIIHDSNPVVVVPEPEQYGTVEKSDRDEPSENLRRINGISETLTAPSVLIRSTAWMSDSTSVSSGSPPPSGVESVRDNERVRDHLFSSLADIGFSIDSMALRSLE</sequence>
<evidence type="ECO:0000259" key="2">
    <source>
        <dbReference type="Pfam" id="PF00188"/>
    </source>
</evidence>
<dbReference type="Pfam" id="PF00188">
    <property type="entry name" value="CAP"/>
    <property type="match status" value="1"/>
</dbReference>
<evidence type="ECO:0000313" key="4">
    <source>
        <dbReference type="Proteomes" id="UP000315471"/>
    </source>
</evidence>
<dbReference type="AlphaFoldDB" id="A0A5C6DGJ8"/>
<comment type="caution">
    <text evidence="3">The sequence shown here is derived from an EMBL/GenBank/DDBJ whole genome shotgun (WGS) entry which is preliminary data.</text>
</comment>
<proteinExistence type="predicted"/>
<dbReference type="RefSeq" id="WP_146602295.1">
    <property type="nucleotide sequence ID" value="NZ_SJPY01000009.1"/>
</dbReference>
<dbReference type="EMBL" id="SJPY01000009">
    <property type="protein sequence ID" value="TWU35782.1"/>
    <property type="molecule type" value="Genomic_DNA"/>
</dbReference>
<dbReference type="PANTHER" id="PTHR31157">
    <property type="entry name" value="SCP DOMAIN-CONTAINING PROTEIN"/>
    <property type="match status" value="1"/>
</dbReference>
<evidence type="ECO:0000256" key="1">
    <source>
        <dbReference type="SAM" id="MobiDB-lite"/>
    </source>
</evidence>
<dbReference type="Pfam" id="PF00404">
    <property type="entry name" value="Dockerin_1"/>
    <property type="match status" value="1"/>
</dbReference>
<protein>
    <submittedName>
        <fullName evidence="3">Dockerin type I repeat protein</fullName>
    </submittedName>
</protein>
<feature type="region of interest" description="Disordered" evidence="1">
    <location>
        <begin position="531"/>
        <end position="550"/>
    </location>
</feature>
<dbReference type="GO" id="GO:0004553">
    <property type="term" value="F:hydrolase activity, hydrolyzing O-glycosyl compounds"/>
    <property type="evidence" value="ECO:0007669"/>
    <property type="project" value="InterPro"/>
</dbReference>
<dbReference type="PANTHER" id="PTHR31157:SF1">
    <property type="entry name" value="SCP DOMAIN-CONTAINING PROTEIN"/>
    <property type="match status" value="1"/>
</dbReference>
<accession>A0A5C6DGJ8</accession>
<gene>
    <name evidence="3" type="ORF">Q31b_52170</name>
</gene>
<name>A0A5C6DGJ8_9BACT</name>
<keyword evidence="4" id="KW-1185">Reference proteome</keyword>
<evidence type="ECO:0000313" key="3">
    <source>
        <dbReference type="EMBL" id="TWU35782.1"/>
    </source>
</evidence>
<organism evidence="3 4">
    <name type="scientific">Novipirellula aureliae</name>
    <dbReference type="NCBI Taxonomy" id="2527966"/>
    <lineage>
        <taxon>Bacteria</taxon>
        <taxon>Pseudomonadati</taxon>
        <taxon>Planctomycetota</taxon>
        <taxon>Planctomycetia</taxon>
        <taxon>Pirellulales</taxon>
        <taxon>Pirellulaceae</taxon>
        <taxon>Novipirellula</taxon>
    </lineage>
</organism>
<dbReference type="OrthoDB" id="239795at2"/>
<feature type="domain" description="SCP" evidence="2">
    <location>
        <begin position="43"/>
        <end position="177"/>
    </location>
</feature>
<dbReference type="InterPro" id="IPR014044">
    <property type="entry name" value="CAP_dom"/>
</dbReference>
<dbReference type="CDD" id="cd05379">
    <property type="entry name" value="CAP_bacterial"/>
    <property type="match status" value="1"/>
</dbReference>
<reference evidence="3 4" key="1">
    <citation type="submission" date="2019-02" db="EMBL/GenBank/DDBJ databases">
        <title>Deep-cultivation of Planctomycetes and their phenomic and genomic characterization uncovers novel biology.</title>
        <authorList>
            <person name="Wiegand S."/>
            <person name="Jogler M."/>
            <person name="Boedeker C."/>
            <person name="Pinto D."/>
            <person name="Vollmers J."/>
            <person name="Rivas-Marin E."/>
            <person name="Kohn T."/>
            <person name="Peeters S.H."/>
            <person name="Heuer A."/>
            <person name="Rast P."/>
            <person name="Oberbeckmann S."/>
            <person name="Bunk B."/>
            <person name="Jeske O."/>
            <person name="Meyerdierks A."/>
            <person name="Storesund J.E."/>
            <person name="Kallscheuer N."/>
            <person name="Luecker S."/>
            <person name="Lage O.M."/>
            <person name="Pohl T."/>
            <person name="Merkel B.J."/>
            <person name="Hornburger P."/>
            <person name="Mueller R.-W."/>
            <person name="Bruemmer F."/>
            <person name="Labrenz M."/>
            <person name="Spormann A.M."/>
            <person name="Op Den Camp H."/>
            <person name="Overmann J."/>
            <person name="Amann R."/>
            <person name="Jetten M.S.M."/>
            <person name="Mascher T."/>
            <person name="Medema M.H."/>
            <person name="Devos D.P."/>
            <person name="Kaster A.-K."/>
            <person name="Ovreas L."/>
            <person name="Rohde M."/>
            <person name="Galperin M.Y."/>
            <person name="Jogler C."/>
        </authorList>
    </citation>
    <scope>NUCLEOTIDE SEQUENCE [LARGE SCALE GENOMIC DNA]</scope>
    <source>
        <strain evidence="3 4">Q31b</strain>
    </source>
</reference>
<dbReference type="GO" id="GO:0000272">
    <property type="term" value="P:polysaccharide catabolic process"/>
    <property type="evidence" value="ECO:0007669"/>
    <property type="project" value="InterPro"/>
</dbReference>
<dbReference type="Gene3D" id="3.40.33.10">
    <property type="entry name" value="CAP"/>
    <property type="match status" value="1"/>
</dbReference>
<dbReference type="InterPro" id="IPR002105">
    <property type="entry name" value="Dockerin_1_rpt"/>
</dbReference>
<dbReference type="Proteomes" id="UP000315471">
    <property type="component" value="Unassembled WGS sequence"/>
</dbReference>
<dbReference type="SUPFAM" id="SSF55797">
    <property type="entry name" value="PR-1-like"/>
    <property type="match status" value="1"/>
</dbReference>